<feature type="compositionally biased region" description="Basic and acidic residues" evidence="1">
    <location>
        <begin position="597"/>
        <end position="608"/>
    </location>
</feature>
<gene>
    <name evidence="3" type="primary">LOC118417699</name>
</gene>
<evidence type="ECO:0000313" key="2">
    <source>
        <dbReference type="Proteomes" id="UP000001554"/>
    </source>
</evidence>
<feature type="compositionally biased region" description="Polar residues" evidence="1">
    <location>
        <begin position="136"/>
        <end position="149"/>
    </location>
</feature>
<evidence type="ECO:0000313" key="3">
    <source>
        <dbReference type="RefSeq" id="XP_035679258.1"/>
    </source>
</evidence>
<feature type="region of interest" description="Disordered" evidence="1">
    <location>
        <begin position="483"/>
        <end position="578"/>
    </location>
</feature>
<name>A0A9J7LAJ4_BRAFL</name>
<keyword evidence="2" id="KW-1185">Reference proteome</keyword>
<protein>
    <submittedName>
        <fullName evidence="3">Uncharacterized protein LOC118417699 isoform X1</fullName>
    </submittedName>
</protein>
<feature type="compositionally biased region" description="Basic and acidic residues" evidence="1">
    <location>
        <begin position="492"/>
        <end position="516"/>
    </location>
</feature>
<organism evidence="2 3">
    <name type="scientific">Branchiostoma floridae</name>
    <name type="common">Florida lancelet</name>
    <name type="synonym">Amphioxus</name>
    <dbReference type="NCBI Taxonomy" id="7739"/>
    <lineage>
        <taxon>Eukaryota</taxon>
        <taxon>Metazoa</taxon>
        <taxon>Chordata</taxon>
        <taxon>Cephalochordata</taxon>
        <taxon>Leptocardii</taxon>
        <taxon>Amphioxiformes</taxon>
        <taxon>Branchiostomatidae</taxon>
        <taxon>Branchiostoma</taxon>
    </lineage>
</organism>
<dbReference type="KEGG" id="bfo:118417699"/>
<dbReference type="AlphaFoldDB" id="A0A9J7LAJ4"/>
<feature type="compositionally biased region" description="Polar residues" evidence="1">
    <location>
        <begin position="609"/>
        <end position="626"/>
    </location>
</feature>
<feature type="region of interest" description="Disordered" evidence="1">
    <location>
        <begin position="291"/>
        <end position="336"/>
    </location>
</feature>
<evidence type="ECO:0000256" key="1">
    <source>
        <dbReference type="SAM" id="MobiDB-lite"/>
    </source>
</evidence>
<accession>A0A9J7LAJ4</accession>
<dbReference type="GeneID" id="118417699"/>
<reference evidence="3" key="2">
    <citation type="submission" date="2025-08" db="UniProtKB">
        <authorList>
            <consortium name="RefSeq"/>
        </authorList>
    </citation>
    <scope>IDENTIFICATION</scope>
    <source>
        <strain evidence="3">S238N-H82</strain>
        <tissue evidence="3">Testes</tissue>
    </source>
</reference>
<dbReference type="RefSeq" id="XP_035679258.1">
    <property type="nucleotide sequence ID" value="XM_035823365.1"/>
</dbReference>
<sequence length="876" mass="99573">MAGKKNKFFEDLAEVCPQMVGRELYLSLRPSVPERKFVLLSGGRIKDCHTEIIFNNRLKWLRSLADTVPEINALKEQQKCFSRISLANFSYTLPGRSGWRLEKIMRYIRINEATMIDVEMFFQPLKFGLTKQANSSQEGRNTIKSSKQSGHAAASMKGKEETVLQRRLFSNIFEDLVGSCPELVGREFYLSFKPPVPERKFVLLSGGKIKDCHTDAIFLTRGAWLKSLLDTVPEIRELQASQADFARTSLANFSYTLPGRSGWRLNKVMRYIRLNENNVIDPEMFFQPYTVKRGRKKKARPSQDSHDTDSTQPPGKKGRKMKKAEPHKESCDTGTTKKAQHAAMAMEERKTIVPRKHFSNLFEDLAEACPKLVGREFYLSFKPTVPERKFVLLSEGKVKDCHTNIVFDSRMKWLRSLADTVPEIKVLKEQQSTGSFTRISVAKFSYTLPGRSGWRMNKIMRYIRMNEEKTIDPEMFFQPYTVKRGGRKKVKPPQDNHDTDSTEKTDHTTMKEKGENICDESVQDNQVTDSSKKPEHTTESMKEKEKDASDMPPQDSQGTDSNEEPEQTAESMKETEKTVSDIVRHLVNTWQNEESELDQRNADPDHSYASRSQSKTPPSSCSQPTTFAEGTWFKEGESLSPEELVLYGLLLVKGKRPSQGKRAKLNCFTPQRGNNGGFTSVATAANCVSAASKYSAEGIKTYLSLAPHPVGRYKGKLRWEYFLPDVQQLVEKQGSNLKRLLSGVEDVDMQDIRDTAANICEENTVHQALPCLSNTALTLQNLPEVWKDTLRDQWNYCHLTCSQSEAIVHFLSTNLPSPVLQRTVHIHPDMTWTLKVRGLTCALKRDNLPLTVSHLSHFQTVLQFVQDGFVCVGCKV</sequence>
<feature type="compositionally biased region" description="Basic and acidic residues" evidence="1">
    <location>
        <begin position="530"/>
        <end position="549"/>
    </location>
</feature>
<proteinExistence type="predicted"/>
<feature type="region of interest" description="Disordered" evidence="1">
    <location>
        <begin position="591"/>
        <end position="626"/>
    </location>
</feature>
<dbReference type="Proteomes" id="UP000001554">
    <property type="component" value="Chromosome 6"/>
</dbReference>
<reference evidence="2" key="1">
    <citation type="journal article" date="2020" name="Nat. Ecol. Evol.">
        <title>Deeply conserved synteny resolves early events in vertebrate evolution.</title>
        <authorList>
            <person name="Simakov O."/>
            <person name="Marletaz F."/>
            <person name="Yue J.X."/>
            <person name="O'Connell B."/>
            <person name="Jenkins J."/>
            <person name="Brandt A."/>
            <person name="Calef R."/>
            <person name="Tung C.H."/>
            <person name="Huang T.K."/>
            <person name="Schmutz J."/>
            <person name="Satoh N."/>
            <person name="Yu J.K."/>
            <person name="Putnam N.H."/>
            <person name="Green R.E."/>
            <person name="Rokhsar D.S."/>
        </authorList>
    </citation>
    <scope>NUCLEOTIDE SEQUENCE [LARGE SCALE GENOMIC DNA]</scope>
    <source>
        <strain evidence="2">S238N-H82</strain>
    </source>
</reference>
<feature type="region of interest" description="Disordered" evidence="1">
    <location>
        <begin position="136"/>
        <end position="158"/>
    </location>
</feature>